<feature type="compositionally biased region" description="Acidic residues" evidence="1">
    <location>
        <begin position="443"/>
        <end position="453"/>
    </location>
</feature>
<feature type="compositionally biased region" description="Basic and acidic residues" evidence="1">
    <location>
        <begin position="708"/>
        <end position="718"/>
    </location>
</feature>
<dbReference type="GeneID" id="16077559"/>
<feature type="compositionally biased region" description="Low complexity" evidence="1">
    <location>
        <begin position="108"/>
        <end position="119"/>
    </location>
</feature>
<feature type="compositionally biased region" description="Basic residues" evidence="1">
    <location>
        <begin position="736"/>
        <end position="750"/>
    </location>
</feature>
<feature type="region of interest" description="Disordered" evidence="1">
    <location>
        <begin position="654"/>
        <end position="673"/>
    </location>
</feature>
<dbReference type="RefSeq" id="XP_004996967.1">
    <property type="nucleotide sequence ID" value="XM_004996910.1"/>
</dbReference>
<organism evidence="2 3">
    <name type="scientific">Salpingoeca rosetta (strain ATCC 50818 / BSB-021)</name>
    <dbReference type="NCBI Taxonomy" id="946362"/>
    <lineage>
        <taxon>Eukaryota</taxon>
        <taxon>Choanoflagellata</taxon>
        <taxon>Craspedida</taxon>
        <taxon>Salpingoecidae</taxon>
        <taxon>Salpingoeca</taxon>
    </lineage>
</organism>
<evidence type="ECO:0000256" key="1">
    <source>
        <dbReference type="SAM" id="MobiDB-lite"/>
    </source>
</evidence>
<feature type="compositionally biased region" description="Low complexity" evidence="1">
    <location>
        <begin position="527"/>
        <end position="543"/>
    </location>
</feature>
<gene>
    <name evidence="2" type="ORF">PTSG_02476</name>
</gene>
<reference evidence="2" key="1">
    <citation type="submission" date="2009-08" db="EMBL/GenBank/DDBJ databases">
        <title>Annotation of Salpingoeca rosetta.</title>
        <authorList>
            <consortium name="The Broad Institute Genome Sequencing Platform"/>
            <person name="Russ C."/>
            <person name="Cuomo C."/>
            <person name="Burger G."/>
            <person name="Gray M.W."/>
            <person name="Holland P.W.H."/>
            <person name="King N."/>
            <person name="Lang F.B.F."/>
            <person name="Roger A.J."/>
            <person name="Ruiz-Trillo I."/>
            <person name="Young S.K."/>
            <person name="Zeng Q."/>
            <person name="Gargeya S."/>
            <person name="Alvarado L."/>
            <person name="Berlin A."/>
            <person name="Chapman S.B."/>
            <person name="Chen Z."/>
            <person name="Freedman E."/>
            <person name="Gellesch M."/>
            <person name="Goldberg J."/>
            <person name="Griggs A."/>
            <person name="Gujja S."/>
            <person name="Heilman E."/>
            <person name="Heiman D."/>
            <person name="Howarth C."/>
            <person name="Mehta T."/>
            <person name="Neiman D."/>
            <person name="Pearson M."/>
            <person name="Roberts A."/>
            <person name="Saif S."/>
            <person name="Shea T."/>
            <person name="Shenoy N."/>
            <person name="Sisk P."/>
            <person name="Stolte C."/>
            <person name="Sykes S."/>
            <person name="White J."/>
            <person name="Yandava C."/>
            <person name="Haas B."/>
            <person name="Nusbaum C."/>
            <person name="Birren B."/>
        </authorList>
    </citation>
    <scope>NUCLEOTIDE SEQUENCE</scope>
    <source>
        <strain evidence="2">ATCC 50818</strain>
    </source>
</reference>
<feature type="compositionally biased region" description="Basic and acidic residues" evidence="1">
    <location>
        <begin position="392"/>
        <end position="404"/>
    </location>
</feature>
<feature type="compositionally biased region" description="Basic and acidic residues" evidence="1">
    <location>
        <begin position="364"/>
        <end position="374"/>
    </location>
</feature>
<feature type="compositionally biased region" description="Polar residues" evidence="1">
    <location>
        <begin position="319"/>
        <end position="328"/>
    </location>
</feature>
<feature type="region of interest" description="Disordered" evidence="1">
    <location>
        <begin position="708"/>
        <end position="772"/>
    </location>
</feature>
<proteinExistence type="predicted"/>
<feature type="compositionally biased region" description="Acidic residues" evidence="1">
    <location>
        <begin position="460"/>
        <end position="469"/>
    </location>
</feature>
<keyword evidence="3" id="KW-1185">Reference proteome</keyword>
<feature type="compositionally biased region" description="Basic residues" evidence="1">
    <location>
        <begin position="222"/>
        <end position="234"/>
    </location>
</feature>
<sequence length="794" mass="85226">MAGRRTAWHDGGDGNRDRTEEATQKTNATPAAAKAAPVAVGKVAGVPLPPSTPPRERSGSGRWRRRSTKTTAKDSNSSSRATSATTTPHAATTPSATQRKQHHHTPRRATSATTTPASALGRSRSRIPRRASSESLHLHTTNEPIDEGDLHMSSMSVARAPHTNSLQPEQNMFVFASMPRTPPGGERRPEPGKTGSKTMAGLDDRLLELKSEYATRTSPRTSRPRSGNRPRSGQRRPAPAVWSPTTSPSSTTKSVRLQTDDDEHNPVADDVDDDDEGRAHDHRHAALPPPSLSFSMADDGTEDGVGEGAARDLAPAAAGTTTSINVQDNQDRDASDEEVVVTRLQSLQVKDKELTAPDTEDLGDGDRSDRHVDAADGDGGDRIAAGGGTDDATPREHNADSRDDGDMDSDSDASPPPTLNLAGFVVADDTFLQDESWRHASDSDEDSASDDDFVVTQPVDEFDEEEENMPDGTPLPALLAGRGGGGGGGDDDDDVDLSSVVDATRKALHQLTDAEKTPTPPRRARNGPRPTTATTAATAAAKRTPFHAHTSRHDAHALLSWMANANGSNDTTLRRDSLAWGSMSNLTLTSTGTPMPDGLMLDQQTWGHEFGGDSDGALRWSPEPVFDLYSQQHSTSHLPIADEGAEGYEDWGVEERGEELGEDEGRGGWRMEDGSAHTRVHGVEGDAETAGEEALASTREEMARLIEGTHVRPTDGRTEQQQQPQGMEPHHQQQQHQRHTSARTRRHTRRSATGSESDAVTGEGAGDDGQMELIYDPSLNCYFSPSTGDYFQLA</sequence>
<evidence type="ECO:0000313" key="3">
    <source>
        <dbReference type="Proteomes" id="UP000007799"/>
    </source>
</evidence>
<protein>
    <submittedName>
        <fullName evidence="2">Uncharacterized protein</fullName>
    </submittedName>
</protein>
<feature type="compositionally biased region" description="Basic and acidic residues" evidence="1">
    <location>
        <begin position="202"/>
        <end position="213"/>
    </location>
</feature>
<feature type="compositionally biased region" description="Low complexity" evidence="1">
    <location>
        <begin position="30"/>
        <end position="46"/>
    </location>
</feature>
<dbReference type="EMBL" id="GL832959">
    <property type="protein sequence ID" value="EGD81763.1"/>
    <property type="molecule type" value="Genomic_DNA"/>
</dbReference>
<evidence type="ECO:0000313" key="2">
    <source>
        <dbReference type="EMBL" id="EGD81763.1"/>
    </source>
</evidence>
<name>F2U2B1_SALR5</name>
<feature type="region of interest" description="Disordered" evidence="1">
    <location>
        <begin position="1"/>
        <end position="496"/>
    </location>
</feature>
<dbReference type="OrthoDB" id="2020677at2759"/>
<dbReference type="Proteomes" id="UP000007799">
    <property type="component" value="Unassembled WGS sequence"/>
</dbReference>
<feature type="compositionally biased region" description="Low complexity" evidence="1">
    <location>
        <begin position="235"/>
        <end position="252"/>
    </location>
</feature>
<dbReference type="InParanoid" id="F2U2B1"/>
<feature type="compositionally biased region" description="Low complexity" evidence="1">
    <location>
        <begin position="719"/>
        <end position="735"/>
    </location>
</feature>
<feature type="compositionally biased region" description="Basic and acidic residues" evidence="1">
    <location>
        <begin position="7"/>
        <end position="23"/>
    </location>
</feature>
<accession>F2U2B1</accession>
<feature type="region of interest" description="Disordered" evidence="1">
    <location>
        <begin position="510"/>
        <end position="547"/>
    </location>
</feature>
<dbReference type="AlphaFoldDB" id="F2U2B1"/>
<dbReference type="KEGG" id="sre:PTSG_02476"/>
<feature type="compositionally biased region" description="Low complexity" evidence="1">
    <location>
        <begin position="77"/>
        <end position="97"/>
    </location>
</feature>